<name>A0A4Y7THS9_COPMI</name>
<evidence type="ECO:0000313" key="2">
    <source>
        <dbReference type="EMBL" id="TEB33723.1"/>
    </source>
</evidence>
<keyword evidence="1" id="KW-0812">Transmembrane</keyword>
<sequence>MVSGNLYCVVAKVGGGIVALLGMALGSASRDKRSSINLKAQASIGVASKGDSKGHSPPAGLVRLVDACWLSGVDQVDDLYVRSSSGGHESLFPSAAAGKVESKYSTNSTRSPLIATRNGFETGWSLSGSDELDRSDGWSSCFSREARFEGFFLV</sequence>
<proteinExistence type="predicted"/>
<keyword evidence="1" id="KW-0472">Membrane</keyword>
<comment type="caution">
    <text evidence="2">The sequence shown here is derived from an EMBL/GenBank/DDBJ whole genome shotgun (WGS) entry which is preliminary data.</text>
</comment>
<dbReference type="Proteomes" id="UP000298030">
    <property type="component" value="Unassembled WGS sequence"/>
</dbReference>
<feature type="transmembrane region" description="Helical" evidence="1">
    <location>
        <begin position="6"/>
        <end position="25"/>
    </location>
</feature>
<gene>
    <name evidence="2" type="ORF">FA13DRAFT_107903</name>
</gene>
<dbReference type="EMBL" id="QPFP01000011">
    <property type="protein sequence ID" value="TEB33723.1"/>
    <property type="molecule type" value="Genomic_DNA"/>
</dbReference>
<protein>
    <submittedName>
        <fullName evidence="2">Uncharacterized protein</fullName>
    </submittedName>
</protein>
<keyword evidence="1" id="KW-1133">Transmembrane helix</keyword>
<accession>A0A4Y7THS9</accession>
<reference evidence="2 3" key="1">
    <citation type="journal article" date="2019" name="Nat. Ecol. Evol.">
        <title>Megaphylogeny resolves global patterns of mushroom evolution.</title>
        <authorList>
            <person name="Varga T."/>
            <person name="Krizsan K."/>
            <person name="Foldi C."/>
            <person name="Dima B."/>
            <person name="Sanchez-Garcia M."/>
            <person name="Sanchez-Ramirez S."/>
            <person name="Szollosi G.J."/>
            <person name="Szarkandi J.G."/>
            <person name="Papp V."/>
            <person name="Albert L."/>
            <person name="Andreopoulos W."/>
            <person name="Angelini C."/>
            <person name="Antonin V."/>
            <person name="Barry K.W."/>
            <person name="Bougher N.L."/>
            <person name="Buchanan P."/>
            <person name="Buyck B."/>
            <person name="Bense V."/>
            <person name="Catcheside P."/>
            <person name="Chovatia M."/>
            <person name="Cooper J."/>
            <person name="Damon W."/>
            <person name="Desjardin D."/>
            <person name="Finy P."/>
            <person name="Geml J."/>
            <person name="Haridas S."/>
            <person name="Hughes K."/>
            <person name="Justo A."/>
            <person name="Karasinski D."/>
            <person name="Kautmanova I."/>
            <person name="Kiss B."/>
            <person name="Kocsube S."/>
            <person name="Kotiranta H."/>
            <person name="LaButti K.M."/>
            <person name="Lechner B.E."/>
            <person name="Liimatainen K."/>
            <person name="Lipzen A."/>
            <person name="Lukacs Z."/>
            <person name="Mihaltcheva S."/>
            <person name="Morgado L.N."/>
            <person name="Niskanen T."/>
            <person name="Noordeloos M.E."/>
            <person name="Ohm R.A."/>
            <person name="Ortiz-Santana B."/>
            <person name="Ovrebo C."/>
            <person name="Racz N."/>
            <person name="Riley R."/>
            <person name="Savchenko A."/>
            <person name="Shiryaev A."/>
            <person name="Soop K."/>
            <person name="Spirin V."/>
            <person name="Szebenyi C."/>
            <person name="Tomsovsky M."/>
            <person name="Tulloss R.E."/>
            <person name="Uehling J."/>
            <person name="Grigoriev I.V."/>
            <person name="Vagvolgyi C."/>
            <person name="Papp T."/>
            <person name="Martin F.M."/>
            <person name="Miettinen O."/>
            <person name="Hibbett D.S."/>
            <person name="Nagy L.G."/>
        </authorList>
    </citation>
    <scope>NUCLEOTIDE SEQUENCE [LARGE SCALE GENOMIC DNA]</scope>
    <source>
        <strain evidence="2 3">FP101781</strain>
    </source>
</reference>
<evidence type="ECO:0000313" key="3">
    <source>
        <dbReference type="Proteomes" id="UP000298030"/>
    </source>
</evidence>
<evidence type="ECO:0000256" key="1">
    <source>
        <dbReference type="SAM" id="Phobius"/>
    </source>
</evidence>
<dbReference type="AlphaFoldDB" id="A0A4Y7THS9"/>
<keyword evidence="3" id="KW-1185">Reference proteome</keyword>
<organism evidence="2 3">
    <name type="scientific">Coprinellus micaceus</name>
    <name type="common">Glistening ink-cap mushroom</name>
    <name type="synonym">Coprinus micaceus</name>
    <dbReference type="NCBI Taxonomy" id="71717"/>
    <lineage>
        <taxon>Eukaryota</taxon>
        <taxon>Fungi</taxon>
        <taxon>Dikarya</taxon>
        <taxon>Basidiomycota</taxon>
        <taxon>Agaricomycotina</taxon>
        <taxon>Agaricomycetes</taxon>
        <taxon>Agaricomycetidae</taxon>
        <taxon>Agaricales</taxon>
        <taxon>Agaricineae</taxon>
        <taxon>Psathyrellaceae</taxon>
        <taxon>Coprinellus</taxon>
    </lineage>
</organism>